<comment type="caution">
    <text evidence="2">The sequence shown here is derived from an EMBL/GenBank/DDBJ whole genome shotgun (WGS) entry which is preliminary data.</text>
</comment>
<feature type="transmembrane region" description="Helical" evidence="1">
    <location>
        <begin position="47"/>
        <end position="69"/>
    </location>
</feature>
<keyword evidence="1" id="KW-0472">Membrane</keyword>
<proteinExistence type="predicted"/>
<gene>
    <name evidence="2" type="ORF">EXY23_18615</name>
</gene>
<sequence>MGWFSGIVVFLLVWWLTLFAVLPIGTRPNPERDAESGWRGVPEAPRLLRKVVITTLVTTIIWFGFYALIESDWFSFRSGWLAMPEK</sequence>
<dbReference type="RefSeq" id="WP_132292913.1">
    <property type="nucleotide sequence ID" value="NZ_SKBM01000020.1"/>
</dbReference>
<evidence type="ECO:0000313" key="2">
    <source>
        <dbReference type="EMBL" id="TCZ57158.1"/>
    </source>
</evidence>
<keyword evidence="3" id="KW-1185">Reference proteome</keyword>
<keyword evidence="1" id="KW-0812">Transmembrane</keyword>
<keyword evidence="1" id="KW-1133">Transmembrane helix</keyword>
<accession>A0A4R4DBG7</accession>
<reference evidence="2 3" key="1">
    <citation type="submission" date="2019-03" db="EMBL/GenBank/DDBJ databases">
        <title>Paracraurococcus aquatilis NE82 genome sequence.</title>
        <authorList>
            <person name="Zhao Y."/>
            <person name="Du Z."/>
        </authorList>
    </citation>
    <scope>NUCLEOTIDE SEQUENCE [LARGE SCALE GENOMIC DNA]</scope>
    <source>
        <strain evidence="2 3">NE82</strain>
    </source>
</reference>
<protein>
    <submittedName>
        <fullName evidence="2">DUF1467 family protein</fullName>
    </submittedName>
</protein>
<dbReference type="Pfam" id="PF07330">
    <property type="entry name" value="DUF1467"/>
    <property type="match status" value="1"/>
</dbReference>
<dbReference type="AlphaFoldDB" id="A0A4R4DBG7"/>
<feature type="transmembrane region" description="Helical" evidence="1">
    <location>
        <begin position="6"/>
        <end position="26"/>
    </location>
</feature>
<dbReference type="EMBL" id="SKBM01000020">
    <property type="protein sequence ID" value="TCZ57158.1"/>
    <property type="molecule type" value="Genomic_DNA"/>
</dbReference>
<evidence type="ECO:0000256" key="1">
    <source>
        <dbReference type="SAM" id="Phobius"/>
    </source>
</evidence>
<organism evidence="2 3">
    <name type="scientific">Roseicella aquatilis</name>
    <dbReference type="NCBI Taxonomy" id="2527868"/>
    <lineage>
        <taxon>Bacteria</taxon>
        <taxon>Pseudomonadati</taxon>
        <taxon>Pseudomonadota</taxon>
        <taxon>Alphaproteobacteria</taxon>
        <taxon>Acetobacterales</taxon>
        <taxon>Roseomonadaceae</taxon>
        <taxon>Roseicella</taxon>
    </lineage>
</organism>
<dbReference type="Proteomes" id="UP000295023">
    <property type="component" value="Unassembled WGS sequence"/>
</dbReference>
<dbReference type="InterPro" id="IPR009935">
    <property type="entry name" value="DUF1467"/>
</dbReference>
<name>A0A4R4DBG7_9PROT</name>
<evidence type="ECO:0000313" key="3">
    <source>
        <dbReference type="Proteomes" id="UP000295023"/>
    </source>
</evidence>